<dbReference type="Proteomes" id="UP000038009">
    <property type="component" value="Unassembled WGS sequence"/>
</dbReference>
<name>A0A0N1I2Z9_LEPSE</name>
<dbReference type="AlphaFoldDB" id="A0A0N1I2Z9"/>
<evidence type="ECO:0000313" key="2">
    <source>
        <dbReference type="Proteomes" id="UP000038009"/>
    </source>
</evidence>
<dbReference type="EMBL" id="LJSK01000207">
    <property type="protein sequence ID" value="KPI85131.1"/>
    <property type="molecule type" value="Genomic_DNA"/>
</dbReference>
<dbReference type="OMA" id="FRGHWIV"/>
<dbReference type="OrthoDB" id="273102at2759"/>
<accession>A0A0N1I2Z9</accession>
<protein>
    <submittedName>
        <fullName evidence="1">Uncharacterized protein</fullName>
    </submittedName>
</protein>
<organism evidence="1 2">
    <name type="scientific">Leptomonas seymouri</name>
    <dbReference type="NCBI Taxonomy" id="5684"/>
    <lineage>
        <taxon>Eukaryota</taxon>
        <taxon>Discoba</taxon>
        <taxon>Euglenozoa</taxon>
        <taxon>Kinetoplastea</taxon>
        <taxon>Metakinetoplastina</taxon>
        <taxon>Trypanosomatida</taxon>
        <taxon>Trypanosomatidae</taxon>
        <taxon>Leishmaniinae</taxon>
        <taxon>Leptomonas</taxon>
    </lineage>
</organism>
<evidence type="ECO:0000313" key="1">
    <source>
        <dbReference type="EMBL" id="KPI85131.1"/>
    </source>
</evidence>
<proteinExistence type="predicted"/>
<keyword evidence="2" id="KW-1185">Reference proteome</keyword>
<reference evidence="1 2" key="1">
    <citation type="journal article" date="2015" name="PLoS Pathog.">
        <title>Leptomonas seymouri: Adaptations to the Dixenous Life Cycle Analyzed by Genome Sequencing, Transcriptome Profiling and Co-infection with Leishmania donovani.</title>
        <authorList>
            <person name="Kraeva N."/>
            <person name="Butenko A."/>
            <person name="Hlavacova J."/>
            <person name="Kostygov A."/>
            <person name="Myskova J."/>
            <person name="Grybchuk D."/>
            <person name="Lestinova T."/>
            <person name="Votypka J."/>
            <person name="Volf P."/>
            <person name="Opperdoes F."/>
            <person name="Flegontov P."/>
            <person name="Lukes J."/>
            <person name="Yurchenko V."/>
        </authorList>
    </citation>
    <scope>NUCLEOTIDE SEQUENCE [LARGE SCALE GENOMIC DNA]</scope>
    <source>
        <strain evidence="1 2">ATCC 30220</strain>
    </source>
</reference>
<gene>
    <name evidence="1" type="ORF">ABL78_5824</name>
</gene>
<comment type="caution">
    <text evidence="1">The sequence shown here is derived from an EMBL/GenBank/DDBJ whole genome shotgun (WGS) entry which is preliminary data.</text>
</comment>
<dbReference type="VEuPathDB" id="TriTrypDB:Lsey_0207_0140"/>
<sequence>MFTGHWLVADMDGTLTPTPSRARGRYLSLSHCMATGLGYGPRYRSCLPWLRCFLERGGSVCVVSTAGKRIWMQLYHDLAPAVFGLGALEDGGCSGGLSPASAACSTSEARANAAASAAPGTLYLCGFTGAAMFRTRPCQAVWTDMDRLYPDWRHQSSVTSNPSPSVADPTGPAVPPTAVGIEEWAEYRQQVIAVDVASGAAADAAAGAASTTTMDAAACAVAFEEGRSALVRFFEYASYVSKHNVTAATAFFAECLSAKYHAAFTALLQKLLDEARPALASSEEEGDVAPRLCFAKSRVLSRAALEASGVFLKETNDALVDVQRVPHADGTIAETAPIAQVVVMGIPMRYFDLIFPSASADLPPQWPCCAACAVAGAGAKARIEAVGLELKSQPNSVCLHRRDVDKGTCVRWLISEGNSGKAANGLSFDLQKSLAFGDVPESVDRPLTEFPPMQFISLAKDDVAADGRVGINAEAPQGSATCVHHVGGEEEGTALFLEELLTSCMKEAGEDRGDASCGGTWFTPGRVSACAARARARWKAVLAERSGADSPLSTL</sequence>